<dbReference type="PANTHER" id="PTHR33116">
    <property type="entry name" value="REVERSE TRANSCRIPTASE ZINC-BINDING DOMAIN-CONTAINING PROTEIN-RELATED-RELATED"/>
    <property type="match status" value="1"/>
</dbReference>
<protein>
    <recommendedName>
        <fullName evidence="1">Reverse transcriptase zinc-binding domain-containing protein</fullName>
    </recommendedName>
</protein>
<evidence type="ECO:0000259" key="1">
    <source>
        <dbReference type="Pfam" id="PF13966"/>
    </source>
</evidence>
<feature type="domain" description="Reverse transcriptase zinc-binding" evidence="1">
    <location>
        <begin position="8"/>
        <end position="89"/>
    </location>
</feature>
<dbReference type="AlphaFoldDB" id="A0AAW2WAG7"/>
<accession>A0AAW2WAG7</accession>
<dbReference type="InterPro" id="IPR026960">
    <property type="entry name" value="RVT-Znf"/>
</dbReference>
<organism evidence="2">
    <name type="scientific">Sesamum latifolium</name>
    <dbReference type="NCBI Taxonomy" id="2727402"/>
    <lineage>
        <taxon>Eukaryota</taxon>
        <taxon>Viridiplantae</taxon>
        <taxon>Streptophyta</taxon>
        <taxon>Embryophyta</taxon>
        <taxon>Tracheophyta</taxon>
        <taxon>Spermatophyta</taxon>
        <taxon>Magnoliopsida</taxon>
        <taxon>eudicotyledons</taxon>
        <taxon>Gunneridae</taxon>
        <taxon>Pentapetalae</taxon>
        <taxon>asterids</taxon>
        <taxon>lamiids</taxon>
        <taxon>Lamiales</taxon>
        <taxon>Pedaliaceae</taxon>
        <taxon>Sesamum</taxon>
    </lineage>
</organism>
<name>A0AAW2WAG7_9LAMI</name>
<reference evidence="2" key="2">
    <citation type="journal article" date="2024" name="Plant">
        <title>Genomic evolution and insights into agronomic trait innovations of Sesamum species.</title>
        <authorList>
            <person name="Miao H."/>
            <person name="Wang L."/>
            <person name="Qu L."/>
            <person name="Liu H."/>
            <person name="Sun Y."/>
            <person name="Le M."/>
            <person name="Wang Q."/>
            <person name="Wei S."/>
            <person name="Zheng Y."/>
            <person name="Lin W."/>
            <person name="Duan Y."/>
            <person name="Cao H."/>
            <person name="Xiong S."/>
            <person name="Wang X."/>
            <person name="Wei L."/>
            <person name="Li C."/>
            <person name="Ma Q."/>
            <person name="Ju M."/>
            <person name="Zhao R."/>
            <person name="Li G."/>
            <person name="Mu C."/>
            <person name="Tian Q."/>
            <person name="Mei H."/>
            <person name="Zhang T."/>
            <person name="Gao T."/>
            <person name="Zhang H."/>
        </authorList>
    </citation>
    <scope>NUCLEOTIDE SEQUENCE</scope>
    <source>
        <strain evidence="2">KEN1</strain>
    </source>
</reference>
<dbReference type="PANTHER" id="PTHR33116:SF84">
    <property type="entry name" value="RNA-DIRECTED DNA POLYMERASE"/>
    <property type="match status" value="1"/>
</dbReference>
<sequence length="195" mass="22341">MAVGGEAFTTAAAYSIFSSPGSKVGWSSLLLGPLKIPRNNFIFFLAILVKLSSLDKPWLSHLGTTCILCQDGQLETHDHLFFRCRYARRCLEVIRQLVRFYWLNREWLRDVAWASVKWRGRHIINAAFRALLASLVYHIWQERNRRRFQQLDTSSSILAFITVGKSNTEFLVLIYLSLLVHADCIDCGGTLAYRG</sequence>
<proteinExistence type="predicted"/>
<comment type="caution">
    <text evidence="2">The sequence shown here is derived from an EMBL/GenBank/DDBJ whole genome shotgun (WGS) entry which is preliminary data.</text>
</comment>
<dbReference type="Pfam" id="PF13966">
    <property type="entry name" value="zf-RVT"/>
    <property type="match status" value="1"/>
</dbReference>
<reference evidence="2" key="1">
    <citation type="submission" date="2020-06" db="EMBL/GenBank/DDBJ databases">
        <authorList>
            <person name="Li T."/>
            <person name="Hu X."/>
            <person name="Zhang T."/>
            <person name="Song X."/>
            <person name="Zhang H."/>
            <person name="Dai N."/>
            <person name="Sheng W."/>
            <person name="Hou X."/>
            <person name="Wei L."/>
        </authorList>
    </citation>
    <scope>NUCLEOTIDE SEQUENCE</scope>
    <source>
        <strain evidence="2">KEN1</strain>
        <tissue evidence="2">Leaf</tissue>
    </source>
</reference>
<dbReference type="EMBL" id="JACGWN010000008">
    <property type="protein sequence ID" value="KAL0438792.1"/>
    <property type="molecule type" value="Genomic_DNA"/>
</dbReference>
<evidence type="ECO:0000313" key="2">
    <source>
        <dbReference type="EMBL" id="KAL0438792.1"/>
    </source>
</evidence>
<gene>
    <name evidence="2" type="ORF">Slati_2362200</name>
</gene>